<name>A0A835JRF4_9ROSI</name>
<dbReference type="Proteomes" id="UP000657918">
    <property type="component" value="Chromosome 11"/>
</dbReference>
<evidence type="ECO:0000313" key="1">
    <source>
        <dbReference type="EMBL" id="KAF9673154.1"/>
    </source>
</evidence>
<gene>
    <name evidence="1" type="ORF">SADUNF_Sadunf11G0119100</name>
</gene>
<evidence type="ECO:0000313" key="2">
    <source>
        <dbReference type="Proteomes" id="UP000657918"/>
    </source>
</evidence>
<proteinExistence type="predicted"/>
<sequence>MVCSPPETSPPLIYSFQEIISNYLAMTTMRNMVTIVVFKATEVTNTRGAQELVKKMKPQVTPLQKSNGVHGTFFDTQGDYLGDSLSKLNQLQLQIGAASETEGFVDFASAALASVDSAASAVVFSVHLQ</sequence>
<comment type="caution">
    <text evidence="1">The sequence shown here is derived from an EMBL/GenBank/DDBJ whole genome shotgun (WGS) entry which is preliminary data.</text>
</comment>
<keyword evidence="2" id="KW-1185">Reference proteome</keyword>
<protein>
    <submittedName>
        <fullName evidence="1">Uncharacterized protein</fullName>
    </submittedName>
</protein>
<organism evidence="1 2">
    <name type="scientific">Salix dunnii</name>
    <dbReference type="NCBI Taxonomy" id="1413687"/>
    <lineage>
        <taxon>Eukaryota</taxon>
        <taxon>Viridiplantae</taxon>
        <taxon>Streptophyta</taxon>
        <taxon>Embryophyta</taxon>
        <taxon>Tracheophyta</taxon>
        <taxon>Spermatophyta</taxon>
        <taxon>Magnoliopsida</taxon>
        <taxon>eudicotyledons</taxon>
        <taxon>Gunneridae</taxon>
        <taxon>Pentapetalae</taxon>
        <taxon>rosids</taxon>
        <taxon>fabids</taxon>
        <taxon>Malpighiales</taxon>
        <taxon>Salicaceae</taxon>
        <taxon>Saliceae</taxon>
        <taxon>Salix</taxon>
    </lineage>
</organism>
<dbReference type="EMBL" id="JADGMS010000011">
    <property type="protein sequence ID" value="KAF9673154.1"/>
    <property type="molecule type" value="Genomic_DNA"/>
</dbReference>
<accession>A0A835JRF4</accession>
<dbReference type="AlphaFoldDB" id="A0A835JRF4"/>
<reference evidence="1 2" key="1">
    <citation type="submission" date="2020-10" db="EMBL/GenBank/DDBJ databases">
        <title>Plant Genome Project.</title>
        <authorList>
            <person name="Zhang R.-G."/>
        </authorList>
    </citation>
    <scope>NUCLEOTIDE SEQUENCE [LARGE SCALE GENOMIC DNA]</scope>
    <source>
        <strain evidence="1">FAFU-HL-1</strain>
        <tissue evidence="1">Leaf</tissue>
    </source>
</reference>